<evidence type="ECO:0000256" key="1">
    <source>
        <dbReference type="SAM" id="MobiDB-lite"/>
    </source>
</evidence>
<feature type="compositionally biased region" description="Low complexity" evidence="1">
    <location>
        <begin position="18"/>
        <end position="29"/>
    </location>
</feature>
<comment type="caution">
    <text evidence="2">The sequence shown here is derived from an EMBL/GenBank/DDBJ whole genome shotgun (WGS) entry which is preliminary data.</text>
</comment>
<reference evidence="2 3" key="1">
    <citation type="submission" date="2022-09" db="EMBL/GenBank/DDBJ databases">
        <authorList>
            <person name="Palmer J.M."/>
        </authorList>
    </citation>
    <scope>NUCLEOTIDE SEQUENCE [LARGE SCALE GENOMIC DNA]</scope>
    <source>
        <strain evidence="2 3">DSM 7382</strain>
    </source>
</reference>
<gene>
    <name evidence="2" type="ORF">QCA50_009219</name>
</gene>
<evidence type="ECO:0000313" key="3">
    <source>
        <dbReference type="Proteomes" id="UP001385951"/>
    </source>
</evidence>
<accession>A0AAW0GB22</accession>
<organism evidence="2 3">
    <name type="scientific">Cerrena zonata</name>
    <dbReference type="NCBI Taxonomy" id="2478898"/>
    <lineage>
        <taxon>Eukaryota</taxon>
        <taxon>Fungi</taxon>
        <taxon>Dikarya</taxon>
        <taxon>Basidiomycota</taxon>
        <taxon>Agaricomycotina</taxon>
        <taxon>Agaricomycetes</taxon>
        <taxon>Polyporales</taxon>
        <taxon>Cerrenaceae</taxon>
        <taxon>Cerrena</taxon>
    </lineage>
</organism>
<protein>
    <submittedName>
        <fullName evidence="2">Uncharacterized protein</fullName>
    </submittedName>
</protein>
<dbReference type="EMBL" id="JASBNA010000013">
    <property type="protein sequence ID" value="KAK7687354.1"/>
    <property type="molecule type" value="Genomic_DNA"/>
</dbReference>
<dbReference type="Proteomes" id="UP001385951">
    <property type="component" value="Unassembled WGS sequence"/>
</dbReference>
<name>A0AAW0GB22_9APHY</name>
<dbReference type="AlphaFoldDB" id="A0AAW0GB22"/>
<keyword evidence="3" id="KW-1185">Reference proteome</keyword>
<proteinExistence type="predicted"/>
<sequence length="96" mass="10122">MNIVSAFKPGTGGGFNGTAGNANGNASNNESKFISPTLKLGDPSLDALQFQQDKNSASHSTRNGVSQRLIHPLSLDSANEVNYKIDSMTPVGFVLR</sequence>
<feature type="region of interest" description="Disordered" evidence="1">
    <location>
        <begin position="1"/>
        <end position="36"/>
    </location>
</feature>
<evidence type="ECO:0000313" key="2">
    <source>
        <dbReference type="EMBL" id="KAK7687354.1"/>
    </source>
</evidence>